<protein>
    <submittedName>
        <fullName evidence="2">Uncharacterized protein</fullName>
    </submittedName>
</protein>
<accession>A0AAD5QE29</accession>
<name>A0AAD5QE29_PYTIN</name>
<reference evidence="2" key="1">
    <citation type="submission" date="2021-12" db="EMBL/GenBank/DDBJ databases">
        <title>Prjna785345.</title>
        <authorList>
            <person name="Rujirawat T."/>
            <person name="Krajaejun T."/>
        </authorList>
    </citation>
    <scope>NUCLEOTIDE SEQUENCE</scope>
    <source>
        <strain evidence="2">Pi057C3</strain>
    </source>
</reference>
<keyword evidence="3" id="KW-1185">Reference proteome</keyword>
<feature type="transmembrane region" description="Helical" evidence="1">
    <location>
        <begin position="148"/>
        <end position="168"/>
    </location>
</feature>
<keyword evidence="1" id="KW-0812">Transmembrane</keyword>
<evidence type="ECO:0000256" key="1">
    <source>
        <dbReference type="SAM" id="Phobius"/>
    </source>
</evidence>
<gene>
    <name evidence="2" type="ORF">P43SY_008294</name>
</gene>
<dbReference type="AlphaFoldDB" id="A0AAD5QE29"/>
<dbReference type="PANTHER" id="PTHR33979">
    <property type="entry name" value="OS02G0221600 PROTEIN"/>
    <property type="match status" value="1"/>
</dbReference>
<organism evidence="2 3">
    <name type="scientific">Pythium insidiosum</name>
    <name type="common">Pythiosis disease agent</name>
    <dbReference type="NCBI Taxonomy" id="114742"/>
    <lineage>
        <taxon>Eukaryota</taxon>
        <taxon>Sar</taxon>
        <taxon>Stramenopiles</taxon>
        <taxon>Oomycota</taxon>
        <taxon>Peronosporomycetes</taxon>
        <taxon>Pythiales</taxon>
        <taxon>Pythiaceae</taxon>
        <taxon>Pythium</taxon>
    </lineage>
</organism>
<keyword evidence="1" id="KW-0472">Membrane</keyword>
<proteinExistence type="predicted"/>
<feature type="transmembrane region" description="Helical" evidence="1">
    <location>
        <begin position="124"/>
        <end position="142"/>
    </location>
</feature>
<comment type="caution">
    <text evidence="2">The sequence shown here is derived from an EMBL/GenBank/DDBJ whole genome shotgun (WGS) entry which is preliminary data.</text>
</comment>
<keyword evidence="1" id="KW-1133">Transmembrane helix</keyword>
<sequence length="179" mass="19686">MALDASLTCCNDRQYLSIFLIVTYAVLIFKLTVFLHELGHATAAWLTCGKVLSMEVHPDEGGVTRTKGGIQWIIVSAGYTGSAIWGMGLVIASAHRLSAEIAAGVLIFFLALFIFYANNCYLRTLNLGFIVLLGGLLALNIWTNSDPLQYVTLLIGVMSCLFSIYDIWDDLISRRVNES</sequence>
<dbReference type="EMBL" id="JAKCXM010000017">
    <property type="protein sequence ID" value="KAJ0407833.1"/>
    <property type="molecule type" value="Genomic_DNA"/>
</dbReference>
<dbReference type="InterPro" id="IPR049500">
    <property type="entry name" value="Peptidase_M50B-like"/>
</dbReference>
<feature type="transmembrane region" description="Helical" evidence="1">
    <location>
        <begin position="15"/>
        <end position="35"/>
    </location>
</feature>
<dbReference type="Proteomes" id="UP001209570">
    <property type="component" value="Unassembled WGS sequence"/>
</dbReference>
<evidence type="ECO:0000313" key="3">
    <source>
        <dbReference type="Proteomes" id="UP001209570"/>
    </source>
</evidence>
<feature type="transmembrane region" description="Helical" evidence="1">
    <location>
        <begin position="97"/>
        <end position="117"/>
    </location>
</feature>
<feature type="transmembrane region" description="Helical" evidence="1">
    <location>
        <begin position="72"/>
        <end position="91"/>
    </location>
</feature>
<dbReference type="PANTHER" id="PTHR33979:SF2">
    <property type="entry name" value="PEPTIDASE M50B-LIKE-DOMAIN-CONTAINING PROTEIN"/>
    <property type="match status" value="1"/>
</dbReference>
<evidence type="ECO:0000313" key="2">
    <source>
        <dbReference type="EMBL" id="KAJ0407833.1"/>
    </source>
</evidence>
<dbReference type="Pfam" id="PF13398">
    <property type="entry name" value="Peptidase_M50B"/>
    <property type="match status" value="1"/>
</dbReference>